<dbReference type="AlphaFoldDB" id="A0A0C9VW90"/>
<name>A0A0C9VW90_9AGAM</name>
<organism evidence="2 3">
    <name type="scientific">Hydnomerulius pinastri MD-312</name>
    <dbReference type="NCBI Taxonomy" id="994086"/>
    <lineage>
        <taxon>Eukaryota</taxon>
        <taxon>Fungi</taxon>
        <taxon>Dikarya</taxon>
        <taxon>Basidiomycota</taxon>
        <taxon>Agaricomycotina</taxon>
        <taxon>Agaricomycetes</taxon>
        <taxon>Agaricomycetidae</taxon>
        <taxon>Boletales</taxon>
        <taxon>Boletales incertae sedis</taxon>
        <taxon>Leucogyrophana</taxon>
    </lineage>
</organism>
<feature type="transmembrane region" description="Helical" evidence="1">
    <location>
        <begin position="215"/>
        <end position="240"/>
    </location>
</feature>
<keyword evidence="3" id="KW-1185">Reference proteome</keyword>
<feature type="transmembrane region" description="Helical" evidence="1">
    <location>
        <begin position="49"/>
        <end position="67"/>
    </location>
</feature>
<feature type="transmembrane region" description="Helical" evidence="1">
    <location>
        <begin position="12"/>
        <end position="37"/>
    </location>
</feature>
<dbReference type="EMBL" id="KN839855">
    <property type="protein sequence ID" value="KIJ62435.1"/>
    <property type="molecule type" value="Genomic_DNA"/>
</dbReference>
<sequence length="325" mass="35840">MSSQEIPLDFAAIISTVLEGVLYGISLVMFGGTLWALGYGRLKSEINRSMALIAALLTILSTIHLAIDIKRLQDGFITYRDTIPGGPEAFFADVKQETFVFKNAVYSIQTLLGDAVVIYRCYVVWQSRSIIILAVLLWFAVAATSVGFLYNIAHATVYAEIIFVLNTGTWITSFYALTIATNVLSSTLLAYRIWTVSRGIPTPVRVTQRRTKTRLILRVLVEAAILYTLTLFAVLMCFAYENNGQFIVLDMITPIISITFYMVFIRIGIAKNSPASATPAALSPLNFVDVQTMQSQQRLHPMQSAQSIQYLSMDGDGGGGGELVM</sequence>
<keyword evidence="1" id="KW-1133">Transmembrane helix</keyword>
<protein>
    <submittedName>
        <fullName evidence="2">Uncharacterized protein</fullName>
    </submittedName>
</protein>
<evidence type="ECO:0000313" key="2">
    <source>
        <dbReference type="EMBL" id="KIJ62435.1"/>
    </source>
</evidence>
<feature type="transmembrane region" description="Helical" evidence="1">
    <location>
        <begin position="173"/>
        <end position="194"/>
    </location>
</feature>
<evidence type="ECO:0000313" key="3">
    <source>
        <dbReference type="Proteomes" id="UP000053820"/>
    </source>
</evidence>
<evidence type="ECO:0000256" key="1">
    <source>
        <dbReference type="SAM" id="Phobius"/>
    </source>
</evidence>
<keyword evidence="1" id="KW-0472">Membrane</keyword>
<dbReference type="OrthoDB" id="3354175at2759"/>
<gene>
    <name evidence="2" type="ORF">HYDPIDRAFT_114550</name>
</gene>
<accession>A0A0C9VW90</accession>
<keyword evidence="1" id="KW-0812">Transmembrane</keyword>
<reference evidence="2 3" key="1">
    <citation type="submission" date="2014-04" db="EMBL/GenBank/DDBJ databases">
        <title>Evolutionary Origins and Diversification of the Mycorrhizal Mutualists.</title>
        <authorList>
            <consortium name="DOE Joint Genome Institute"/>
            <consortium name="Mycorrhizal Genomics Consortium"/>
            <person name="Kohler A."/>
            <person name="Kuo A."/>
            <person name="Nagy L.G."/>
            <person name="Floudas D."/>
            <person name="Copeland A."/>
            <person name="Barry K.W."/>
            <person name="Cichocki N."/>
            <person name="Veneault-Fourrey C."/>
            <person name="LaButti K."/>
            <person name="Lindquist E.A."/>
            <person name="Lipzen A."/>
            <person name="Lundell T."/>
            <person name="Morin E."/>
            <person name="Murat C."/>
            <person name="Riley R."/>
            <person name="Ohm R."/>
            <person name="Sun H."/>
            <person name="Tunlid A."/>
            <person name="Henrissat B."/>
            <person name="Grigoriev I.V."/>
            <person name="Hibbett D.S."/>
            <person name="Martin F."/>
        </authorList>
    </citation>
    <scope>NUCLEOTIDE SEQUENCE [LARGE SCALE GENOMIC DNA]</scope>
    <source>
        <strain evidence="2 3">MD-312</strain>
    </source>
</reference>
<dbReference type="Proteomes" id="UP000053820">
    <property type="component" value="Unassembled WGS sequence"/>
</dbReference>
<feature type="transmembrane region" description="Helical" evidence="1">
    <location>
        <begin position="246"/>
        <end position="264"/>
    </location>
</feature>
<proteinExistence type="predicted"/>
<feature type="transmembrane region" description="Helical" evidence="1">
    <location>
        <begin position="130"/>
        <end position="153"/>
    </location>
</feature>
<dbReference type="HOGENOM" id="CLU_044614_3_3_1"/>